<protein>
    <submittedName>
        <fullName evidence="8">DNA damage-regulated autophagy modulator protein 2</fullName>
    </submittedName>
</protein>
<evidence type="ECO:0000256" key="4">
    <source>
        <dbReference type="ARBA" id="ARBA00022989"/>
    </source>
</evidence>
<dbReference type="Pfam" id="PF10277">
    <property type="entry name" value="Frag1"/>
    <property type="match status" value="1"/>
</dbReference>
<dbReference type="InterPro" id="IPR019402">
    <property type="entry name" value="CWH43_N"/>
</dbReference>
<evidence type="ECO:0000313" key="9">
    <source>
        <dbReference type="Proteomes" id="UP000053661"/>
    </source>
</evidence>
<keyword evidence="3 6" id="KW-0812">Transmembrane</keyword>
<sequence>MWWFQQGLSVLPTALVVWSAASFVFSYITAIVLHHVDPLVPYISDTGTIPPERCLFGIMLNISAFLGMATMYVRYKQVYALNPEKSKIIKLNKIGLTLGWMSCFGLCIIANFQCFLKKKYTLYYIHVVGACLTFGVGAIYMLVQTVLSYLMQPEVHSKDIFWIRLTVLLWCCSSIVSMFASSVVLYSGLYGTNLVQKLHWDPQEEGYTAHIISTVSEWSLAFSFLSFFLTYIRDFQKISLRAVVSLHGQTLYNTPQSFVTDEQTLLVAGSI</sequence>
<evidence type="ECO:0000256" key="6">
    <source>
        <dbReference type="SAM" id="Phobius"/>
    </source>
</evidence>
<dbReference type="PANTHER" id="PTHR21324:SF10">
    <property type="entry name" value="DNA DAMAGE-REGULATED AUTOPHAGY MODULATOR PROTEIN 2"/>
    <property type="match status" value="1"/>
</dbReference>
<proteinExistence type="inferred from homology"/>
<dbReference type="Proteomes" id="UP000053661">
    <property type="component" value="Unassembled WGS sequence"/>
</dbReference>
<evidence type="ECO:0000256" key="3">
    <source>
        <dbReference type="ARBA" id="ARBA00022692"/>
    </source>
</evidence>
<name>A0A093DWN5_TAUER</name>
<reference evidence="8 9" key="1">
    <citation type="submission" date="2014-04" db="EMBL/GenBank/DDBJ databases">
        <title>Genome evolution of avian class.</title>
        <authorList>
            <person name="Zhang G."/>
            <person name="Li C."/>
        </authorList>
    </citation>
    <scope>NUCLEOTIDE SEQUENCE [LARGE SCALE GENOMIC DNA]</scope>
    <source>
        <strain evidence="8">BGI_N340</strain>
    </source>
</reference>
<evidence type="ECO:0000256" key="2">
    <source>
        <dbReference type="ARBA" id="ARBA00006565"/>
    </source>
</evidence>
<feature type="transmembrane region" description="Helical" evidence="6">
    <location>
        <begin position="162"/>
        <end position="187"/>
    </location>
</feature>
<feature type="transmembrane region" description="Helical" evidence="6">
    <location>
        <begin position="124"/>
        <end position="150"/>
    </location>
</feature>
<comment type="similarity">
    <text evidence="2">Belongs to the DRAM/TMEM150 family.</text>
</comment>
<keyword evidence="9" id="KW-1185">Reference proteome</keyword>
<feature type="transmembrane region" description="Helical" evidence="6">
    <location>
        <begin position="207"/>
        <end position="232"/>
    </location>
</feature>
<dbReference type="GO" id="GO:0045494">
    <property type="term" value="P:photoreceptor cell maintenance"/>
    <property type="evidence" value="ECO:0007669"/>
    <property type="project" value="TreeGrafter"/>
</dbReference>
<organism evidence="8 9">
    <name type="scientific">Tauraco erythrolophus</name>
    <name type="common">Red-crested turaco</name>
    <dbReference type="NCBI Taxonomy" id="121530"/>
    <lineage>
        <taxon>Eukaryota</taxon>
        <taxon>Metazoa</taxon>
        <taxon>Chordata</taxon>
        <taxon>Craniata</taxon>
        <taxon>Vertebrata</taxon>
        <taxon>Euteleostomi</taxon>
        <taxon>Archelosauria</taxon>
        <taxon>Archosauria</taxon>
        <taxon>Dinosauria</taxon>
        <taxon>Saurischia</taxon>
        <taxon>Theropoda</taxon>
        <taxon>Coelurosauria</taxon>
        <taxon>Aves</taxon>
        <taxon>Neognathae</taxon>
        <taxon>Neoaves</taxon>
        <taxon>Otidimorphae</taxon>
        <taxon>Musophagiformes</taxon>
        <taxon>Musophagidae</taxon>
        <taxon>Tauraco</taxon>
    </lineage>
</organism>
<dbReference type="GO" id="GO:0012505">
    <property type="term" value="C:endomembrane system"/>
    <property type="evidence" value="ECO:0007669"/>
    <property type="project" value="UniProtKB-SubCell"/>
</dbReference>
<evidence type="ECO:0000313" key="8">
    <source>
        <dbReference type="EMBL" id="KFV06566.1"/>
    </source>
</evidence>
<accession>A0A093DWN5</accession>
<dbReference type="OrthoDB" id="191706at2759"/>
<feature type="transmembrane region" description="Helical" evidence="6">
    <location>
        <begin position="94"/>
        <end position="112"/>
    </location>
</feature>
<dbReference type="AlphaFoldDB" id="A0A093DWN5"/>
<comment type="subcellular location">
    <subcellularLocation>
        <location evidence="1">Endomembrane system</location>
        <topology evidence="1">Multi-pass membrane protein</topology>
    </subcellularLocation>
</comment>
<feature type="transmembrane region" description="Helical" evidence="6">
    <location>
        <begin position="12"/>
        <end position="35"/>
    </location>
</feature>
<dbReference type="GO" id="GO:0010506">
    <property type="term" value="P:regulation of autophagy"/>
    <property type="evidence" value="ECO:0007669"/>
    <property type="project" value="TreeGrafter"/>
</dbReference>
<dbReference type="PANTHER" id="PTHR21324">
    <property type="entry name" value="FASTING-INDUCIBLE INTEGRAL MEMBRANE PROTEIN TM6P1-RELATED"/>
    <property type="match status" value="1"/>
</dbReference>
<evidence type="ECO:0000256" key="5">
    <source>
        <dbReference type="ARBA" id="ARBA00023136"/>
    </source>
</evidence>
<keyword evidence="4 6" id="KW-1133">Transmembrane helix</keyword>
<feature type="domain" description="CWH43-like N-terminal" evidence="7">
    <location>
        <begin position="8"/>
        <end position="238"/>
    </location>
</feature>
<dbReference type="KEGG" id="teo:104383668"/>
<evidence type="ECO:0000259" key="7">
    <source>
        <dbReference type="Pfam" id="PF10277"/>
    </source>
</evidence>
<feature type="transmembrane region" description="Helical" evidence="6">
    <location>
        <begin position="55"/>
        <end position="73"/>
    </location>
</feature>
<dbReference type="InterPro" id="IPR050911">
    <property type="entry name" value="DRAM/TMEM150_Autophagy_Mod"/>
</dbReference>
<gene>
    <name evidence="8" type="ORF">N340_03382</name>
</gene>
<dbReference type="EMBL" id="KL452167">
    <property type="protein sequence ID" value="KFV06566.1"/>
    <property type="molecule type" value="Genomic_DNA"/>
</dbReference>
<keyword evidence="5 6" id="KW-0472">Membrane</keyword>
<dbReference type="GO" id="GO:0005764">
    <property type="term" value="C:lysosome"/>
    <property type="evidence" value="ECO:0007669"/>
    <property type="project" value="TreeGrafter"/>
</dbReference>
<evidence type="ECO:0000256" key="1">
    <source>
        <dbReference type="ARBA" id="ARBA00004127"/>
    </source>
</evidence>